<dbReference type="Proteomes" id="UP000005239">
    <property type="component" value="Unassembled WGS sequence"/>
</dbReference>
<accession>A0A8R1UWB5</accession>
<dbReference type="GO" id="GO:0005739">
    <property type="term" value="C:mitochondrion"/>
    <property type="evidence" value="ECO:0000318"/>
    <property type="project" value="GO_Central"/>
</dbReference>
<dbReference type="PANTHER" id="PTHR13232:SF10">
    <property type="entry name" value="NAD(P)H-HYDRATE EPIMERASE"/>
    <property type="match status" value="1"/>
</dbReference>
<dbReference type="InterPro" id="IPR032976">
    <property type="entry name" value="YJEFN_prot_NAXE-like"/>
</dbReference>
<gene>
    <name evidence="1" type="primary">WBGene00280784</name>
</gene>
<protein>
    <submittedName>
        <fullName evidence="1">Uncharacterized protein</fullName>
    </submittedName>
</protein>
<keyword evidence="2" id="KW-1185">Reference proteome</keyword>
<reference evidence="1" key="2">
    <citation type="submission" date="2022-06" db="UniProtKB">
        <authorList>
            <consortium name="EnsemblMetazoa"/>
        </authorList>
    </citation>
    <scope>IDENTIFICATION</scope>
    <source>
        <strain evidence="1">PS312</strain>
    </source>
</reference>
<sequence length="372" mass="42285">MKCPECEYCTGSTDCFMTHLRRVHSTTPALAGIVFVCKCGHESQSNGHEKVCKYPTEILKSDEPIRRLADPKITPKCFLCEEYPSTVYGYVQHLRIQNRTTLAKNPDSYLSLKDGISSLEDSSTKKTPAHARLRIRPTVGLYLRATPSTVLSGTKGAGLFLQPLRLQLNIIVIEVDEELLKKNENPKLFWLAYLKKDIDDEPDVVHTVTKKELRPLMRKERDCLSARNVERPTSMNEALSDMGNDDGSDALEEGWALPSKRKSGHYSEKAKAFVEKKFNEGAKTGKIDAAECERLMKEESTIKPSERMNAQQIRLKREESDQFECEEDLSEEDVEVIDDFGRQKDDVLDDLISENRNELFTDPKNDYMGPDL</sequence>
<organism evidence="1 2">
    <name type="scientific">Pristionchus pacificus</name>
    <name type="common">Parasitic nematode worm</name>
    <dbReference type="NCBI Taxonomy" id="54126"/>
    <lineage>
        <taxon>Eukaryota</taxon>
        <taxon>Metazoa</taxon>
        <taxon>Ecdysozoa</taxon>
        <taxon>Nematoda</taxon>
        <taxon>Chromadorea</taxon>
        <taxon>Rhabditida</taxon>
        <taxon>Rhabditina</taxon>
        <taxon>Diplogasteromorpha</taxon>
        <taxon>Diplogasteroidea</taxon>
        <taxon>Neodiplogasteridae</taxon>
        <taxon>Pristionchus</taxon>
    </lineage>
</organism>
<dbReference type="GO" id="GO:0052856">
    <property type="term" value="F:NAD(P)HX epimerase activity"/>
    <property type="evidence" value="ECO:0000318"/>
    <property type="project" value="GO_Central"/>
</dbReference>
<accession>A0A2A6D392</accession>
<evidence type="ECO:0000313" key="1">
    <source>
        <dbReference type="EnsemblMetazoa" id="PPA42415.1"/>
    </source>
</evidence>
<dbReference type="EnsemblMetazoa" id="PPA42415.1">
    <property type="protein sequence ID" value="PPA42415.1"/>
    <property type="gene ID" value="WBGene00280784"/>
</dbReference>
<reference evidence="2" key="1">
    <citation type="journal article" date="2008" name="Nat. Genet.">
        <title>The Pristionchus pacificus genome provides a unique perspective on nematode lifestyle and parasitism.</title>
        <authorList>
            <person name="Dieterich C."/>
            <person name="Clifton S.W."/>
            <person name="Schuster L.N."/>
            <person name="Chinwalla A."/>
            <person name="Delehaunty K."/>
            <person name="Dinkelacker I."/>
            <person name="Fulton L."/>
            <person name="Fulton R."/>
            <person name="Godfrey J."/>
            <person name="Minx P."/>
            <person name="Mitreva M."/>
            <person name="Roeseler W."/>
            <person name="Tian H."/>
            <person name="Witte H."/>
            <person name="Yang S.P."/>
            <person name="Wilson R.K."/>
            <person name="Sommer R.J."/>
        </authorList>
    </citation>
    <scope>NUCLEOTIDE SEQUENCE [LARGE SCALE GENOMIC DNA]</scope>
    <source>
        <strain evidence="2">PS312</strain>
    </source>
</reference>
<dbReference type="OrthoDB" id="5988132at2759"/>
<evidence type="ECO:0000313" key="2">
    <source>
        <dbReference type="Proteomes" id="UP000005239"/>
    </source>
</evidence>
<dbReference type="AlphaFoldDB" id="A0A2A6D392"/>
<name>A0A2A6D392_PRIPA</name>
<proteinExistence type="predicted"/>
<dbReference type="PANTHER" id="PTHR13232">
    <property type="entry name" value="NAD(P)H-HYDRATE EPIMERASE"/>
    <property type="match status" value="1"/>
</dbReference>